<dbReference type="Proteomes" id="UP000886595">
    <property type="component" value="Unassembled WGS sequence"/>
</dbReference>
<evidence type="ECO:0000313" key="3">
    <source>
        <dbReference type="Proteomes" id="UP000886595"/>
    </source>
</evidence>
<gene>
    <name evidence="2" type="ORF">Bca52824_023024</name>
</gene>
<comment type="caution">
    <text evidence="2">The sequence shown here is derived from an EMBL/GenBank/DDBJ whole genome shotgun (WGS) entry which is preliminary data.</text>
</comment>
<reference evidence="2 3" key="1">
    <citation type="submission" date="2020-02" db="EMBL/GenBank/DDBJ databases">
        <authorList>
            <person name="Ma Q."/>
            <person name="Huang Y."/>
            <person name="Song X."/>
            <person name="Pei D."/>
        </authorList>
    </citation>
    <scope>NUCLEOTIDE SEQUENCE [LARGE SCALE GENOMIC DNA]</scope>
    <source>
        <strain evidence="2">Sxm20200214</strain>
        <tissue evidence="2">Leaf</tissue>
    </source>
</reference>
<organism evidence="2 3">
    <name type="scientific">Brassica carinata</name>
    <name type="common">Ethiopian mustard</name>
    <name type="synonym">Abyssinian cabbage</name>
    <dbReference type="NCBI Taxonomy" id="52824"/>
    <lineage>
        <taxon>Eukaryota</taxon>
        <taxon>Viridiplantae</taxon>
        <taxon>Streptophyta</taxon>
        <taxon>Embryophyta</taxon>
        <taxon>Tracheophyta</taxon>
        <taxon>Spermatophyta</taxon>
        <taxon>Magnoliopsida</taxon>
        <taxon>eudicotyledons</taxon>
        <taxon>Gunneridae</taxon>
        <taxon>Pentapetalae</taxon>
        <taxon>rosids</taxon>
        <taxon>malvids</taxon>
        <taxon>Brassicales</taxon>
        <taxon>Brassicaceae</taxon>
        <taxon>Brassiceae</taxon>
        <taxon>Brassica</taxon>
    </lineage>
</organism>
<proteinExistence type="predicted"/>
<evidence type="ECO:0000256" key="1">
    <source>
        <dbReference type="SAM" id="MobiDB-lite"/>
    </source>
</evidence>
<name>A0A8X8ATV7_BRACI</name>
<accession>A0A8X8ATV7</accession>
<feature type="region of interest" description="Disordered" evidence="1">
    <location>
        <begin position="1"/>
        <end position="26"/>
    </location>
</feature>
<dbReference type="AlphaFoldDB" id="A0A8X8ATV7"/>
<sequence>MNNSSELPSFPDSFVGGHAKPRRLPAEPFSSPIPTWVEVPEADCEAVPMAPLKHPRPYLHDDNPHSEIREEGLMEIQRKYGISPSVGIGCCSEYEHVPDGGNSEIAAFEAYLEAGFRGIIPYLVAAVSSYFGFCSSQLTPMT</sequence>
<dbReference type="EMBL" id="JAAMPC010000005">
    <property type="protein sequence ID" value="KAG2311467.1"/>
    <property type="molecule type" value="Genomic_DNA"/>
</dbReference>
<keyword evidence="3" id="KW-1185">Reference proteome</keyword>
<protein>
    <submittedName>
        <fullName evidence="2">Uncharacterized protein</fullName>
    </submittedName>
</protein>
<evidence type="ECO:0000313" key="2">
    <source>
        <dbReference type="EMBL" id="KAG2311467.1"/>
    </source>
</evidence>